<evidence type="ECO:0000256" key="7">
    <source>
        <dbReference type="SAM" id="Phobius"/>
    </source>
</evidence>
<dbReference type="Pfam" id="PF01554">
    <property type="entry name" value="MatE"/>
    <property type="match status" value="2"/>
</dbReference>
<dbReference type="NCBIfam" id="TIGR00797">
    <property type="entry name" value="matE"/>
    <property type="match status" value="1"/>
</dbReference>
<feature type="transmembrane region" description="Helical" evidence="7">
    <location>
        <begin position="96"/>
        <end position="121"/>
    </location>
</feature>
<dbReference type="InterPro" id="IPR052031">
    <property type="entry name" value="Membrane_Transporter-Flippase"/>
</dbReference>
<feature type="transmembrane region" description="Helical" evidence="7">
    <location>
        <begin position="289"/>
        <end position="311"/>
    </location>
</feature>
<feature type="transmembrane region" description="Helical" evidence="7">
    <location>
        <begin position="173"/>
        <end position="193"/>
    </location>
</feature>
<dbReference type="CDD" id="cd13138">
    <property type="entry name" value="MATE_yoeA_like"/>
    <property type="match status" value="1"/>
</dbReference>
<comment type="subcellular location">
    <subcellularLocation>
        <location evidence="1">Cell membrane</location>
        <topology evidence="1">Multi-pass membrane protein</topology>
    </subcellularLocation>
</comment>
<keyword evidence="5 7" id="KW-1133">Transmembrane helix</keyword>
<name>A0A2K4ZL24_9FIRM</name>
<evidence type="ECO:0000256" key="5">
    <source>
        <dbReference type="ARBA" id="ARBA00022989"/>
    </source>
</evidence>
<feature type="transmembrane region" description="Helical" evidence="7">
    <location>
        <begin position="141"/>
        <end position="166"/>
    </location>
</feature>
<dbReference type="OrthoDB" id="9776324at2"/>
<protein>
    <submittedName>
        <fullName evidence="8">Multidrug export protein MepA</fullName>
    </submittedName>
</protein>
<feature type="transmembrane region" description="Helical" evidence="7">
    <location>
        <begin position="244"/>
        <end position="269"/>
    </location>
</feature>
<gene>
    <name evidence="8" type="primary">mepA_14</name>
    <name evidence="8" type="ORF">AMURIS_03922</name>
</gene>
<dbReference type="InterPro" id="IPR002528">
    <property type="entry name" value="MATE_fam"/>
</dbReference>
<keyword evidence="4 7" id="KW-0812">Transmembrane</keyword>
<dbReference type="PANTHER" id="PTHR43549:SF3">
    <property type="entry name" value="MULTIDRUG RESISTANCE PROTEIN YPNP-RELATED"/>
    <property type="match status" value="1"/>
</dbReference>
<evidence type="ECO:0000313" key="9">
    <source>
        <dbReference type="Proteomes" id="UP000236311"/>
    </source>
</evidence>
<dbReference type="Proteomes" id="UP000236311">
    <property type="component" value="Unassembled WGS sequence"/>
</dbReference>
<keyword evidence="2" id="KW-0813">Transport</keyword>
<dbReference type="InterPro" id="IPR048279">
    <property type="entry name" value="MdtK-like"/>
</dbReference>
<evidence type="ECO:0000313" key="8">
    <source>
        <dbReference type="EMBL" id="SOY31187.1"/>
    </source>
</evidence>
<keyword evidence="9" id="KW-1185">Reference proteome</keyword>
<dbReference type="PIRSF" id="PIRSF006603">
    <property type="entry name" value="DinF"/>
    <property type="match status" value="1"/>
</dbReference>
<evidence type="ECO:0000256" key="3">
    <source>
        <dbReference type="ARBA" id="ARBA00022475"/>
    </source>
</evidence>
<accession>A0A2K4ZL24</accession>
<feature type="transmembrane region" description="Helical" evidence="7">
    <location>
        <begin position="392"/>
        <end position="413"/>
    </location>
</feature>
<evidence type="ECO:0000256" key="1">
    <source>
        <dbReference type="ARBA" id="ARBA00004651"/>
    </source>
</evidence>
<evidence type="ECO:0000256" key="2">
    <source>
        <dbReference type="ARBA" id="ARBA00022448"/>
    </source>
</evidence>
<dbReference type="PANTHER" id="PTHR43549">
    <property type="entry name" value="MULTIDRUG RESISTANCE PROTEIN YPNP-RELATED"/>
    <property type="match status" value="1"/>
</dbReference>
<feature type="transmembrane region" description="Helical" evidence="7">
    <location>
        <begin position="21"/>
        <end position="38"/>
    </location>
</feature>
<sequence length="461" mass="50311">MGNADQTKENQITEGVIWKQLLLFFFPILFGTLFQQLYNAADAVIVGRFVGKEALSAVGGGTGTVINLLVGFFVGLASGATVIISQYYGAKRAEMVDYAVHTAIAFSIVGGLVMMVGGIVVAPATLTAMDTPADVLDLAILYIRIYFVGITGNLIYNVGSGILRAVGDSRRPLYFLIASCFTNILLDLLLVAYCGLGVTGAAVATICSQALSALLVLRVLVRTKDMHHLELRRIRFDHRMFRRIIRIGFPAGLQSVMYSLSNIIIQTAINGQGTDTVAAWTVYGKVDAFFWMTISSFGISITTFVGQNYGAGKAERVRKGIRTCLCMSFVSALLVSTAVILGCESIFRLFTADPEVLRIGVQITRFLAPVYSTYLCVEIFSGALRGVGDCWIPTLICLSGICLIRVLWIALAVPRRPEIYTIIFSYPLTWVITSLLFVGYYCFFSKIRIVRISASKKSTVV</sequence>
<dbReference type="GO" id="GO:0005886">
    <property type="term" value="C:plasma membrane"/>
    <property type="evidence" value="ECO:0007669"/>
    <property type="project" value="UniProtKB-SubCell"/>
</dbReference>
<evidence type="ECO:0000256" key="6">
    <source>
        <dbReference type="ARBA" id="ARBA00023136"/>
    </source>
</evidence>
<reference evidence="8 9" key="1">
    <citation type="submission" date="2018-01" db="EMBL/GenBank/DDBJ databases">
        <authorList>
            <person name="Gaut B.S."/>
            <person name="Morton B.R."/>
            <person name="Clegg M.T."/>
            <person name="Duvall M.R."/>
        </authorList>
    </citation>
    <scope>NUCLEOTIDE SEQUENCE [LARGE SCALE GENOMIC DNA]</scope>
    <source>
        <strain evidence="8">GP69</strain>
    </source>
</reference>
<feature type="transmembrane region" description="Helical" evidence="7">
    <location>
        <begin position="58"/>
        <end position="84"/>
    </location>
</feature>
<keyword evidence="6 7" id="KW-0472">Membrane</keyword>
<organism evidence="8 9">
    <name type="scientific">Acetatifactor muris</name>
    <dbReference type="NCBI Taxonomy" id="879566"/>
    <lineage>
        <taxon>Bacteria</taxon>
        <taxon>Bacillati</taxon>
        <taxon>Bacillota</taxon>
        <taxon>Clostridia</taxon>
        <taxon>Lachnospirales</taxon>
        <taxon>Lachnospiraceae</taxon>
        <taxon>Acetatifactor</taxon>
    </lineage>
</organism>
<dbReference type="EMBL" id="OFSM01000022">
    <property type="protein sequence ID" value="SOY31187.1"/>
    <property type="molecule type" value="Genomic_DNA"/>
</dbReference>
<keyword evidence="3" id="KW-1003">Cell membrane</keyword>
<feature type="transmembrane region" description="Helical" evidence="7">
    <location>
        <begin position="359"/>
        <end position="380"/>
    </location>
</feature>
<feature type="transmembrane region" description="Helical" evidence="7">
    <location>
        <begin position="323"/>
        <end position="347"/>
    </location>
</feature>
<dbReference type="RefSeq" id="WP_103241185.1">
    <property type="nucleotide sequence ID" value="NZ_JANJZD010000032.1"/>
</dbReference>
<proteinExistence type="predicted"/>
<feature type="transmembrane region" description="Helical" evidence="7">
    <location>
        <begin position="419"/>
        <end position="443"/>
    </location>
</feature>
<dbReference type="AlphaFoldDB" id="A0A2K4ZL24"/>
<evidence type="ECO:0000256" key="4">
    <source>
        <dbReference type="ARBA" id="ARBA00022692"/>
    </source>
</evidence>
<feature type="transmembrane region" description="Helical" evidence="7">
    <location>
        <begin position="199"/>
        <end position="223"/>
    </location>
</feature>
<dbReference type="GO" id="GO:0015297">
    <property type="term" value="F:antiporter activity"/>
    <property type="evidence" value="ECO:0007669"/>
    <property type="project" value="InterPro"/>
</dbReference>
<dbReference type="GO" id="GO:0042910">
    <property type="term" value="F:xenobiotic transmembrane transporter activity"/>
    <property type="evidence" value="ECO:0007669"/>
    <property type="project" value="InterPro"/>
</dbReference>